<evidence type="ECO:0000313" key="3">
    <source>
        <dbReference type="Proteomes" id="UP000582643"/>
    </source>
</evidence>
<dbReference type="SUPFAM" id="SSF53474">
    <property type="entry name" value="alpha/beta-Hydrolases"/>
    <property type="match status" value="1"/>
</dbReference>
<dbReference type="Pfam" id="PF12697">
    <property type="entry name" value="Abhydrolase_6"/>
    <property type="match status" value="1"/>
</dbReference>
<keyword evidence="2" id="KW-0378">Hydrolase</keyword>
<dbReference type="InterPro" id="IPR000073">
    <property type="entry name" value="AB_hydrolase_1"/>
</dbReference>
<dbReference type="PANTHER" id="PTHR43194:SF5">
    <property type="entry name" value="PIMELOYL-[ACYL-CARRIER PROTEIN] METHYL ESTER ESTERASE"/>
    <property type="match status" value="1"/>
</dbReference>
<dbReference type="Proteomes" id="UP000582643">
    <property type="component" value="Unassembled WGS sequence"/>
</dbReference>
<accession>A0A7W7TXB1</accession>
<feature type="domain" description="AB hydrolase-1" evidence="1">
    <location>
        <begin position="6"/>
        <end position="247"/>
    </location>
</feature>
<dbReference type="PANTHER" id="PTHR43194">
    <property type="entry name" value="HYDROLASE ALPHA/BETA FOLD FAMILY"/>
    <property type="match status" value="1"/>
</dbReference>
<reference evidence="2 3" key="1">
    <citation type="submission" date="2020-08" db="EMBL/GenBank/DDBJ databases">
        <title>Genomic Encyclopedia of Type Strains, Phase III (KMG-III): the genomes of soil and plant-associated and newly described type strains.</title>
        <authorList>
            <person name="Whitman W."/>
        </authorList>
    </citation>
    <scope>NUCLEOTIDE SEQUENCE [LARGE SCALE GENOMIC DNA]</scope>
    <source>
        <strain evidence="2 3">SFB5A</strain>
    </source>
</reference>
<protein>
    <submittedName>
        <fullName evidence="2">Alpha-beta hydrolase superfamily lysophospholipase</fullName>
    </submittedName>
</protein>
<dbReference type="PRINTS" id="PR00111">
    <property type="entry name" value="ABHYDROLASE"/>
</dbReference>
<dbReference type="InterPro" id="IPR029058">
    <property type="entry name" value="AB_hydrolase_fold"/>
</dbReference>
<sequence length="270" mass="28870">MNRTPVVLIHGAWLHALSWQSWIDRLAGRGFEVVAPGWPGEPPTVGEARSPSVTTPSLGLDGLTDHYASVARSFDAPPVIIGHSVGGLVAQHLLDAGLGRAAVAIAPAPIAGAPPAPELTGRAVRSVPPDSPDDGTATVSLSVEEFRACFANAVPEEESSCLFRHYVIPSSGHLLSDLVREDVTCHPRRRVDTRNARRGPLLLISGQEDRMVPDSVTRSVYKLYGDSTATSDLKQFPDRAHSLTVDSGWRSVADHVLLWLALQGIHGTEP</sequence>
<dbReference type="RefSeq" id="WP_184930542.1">
    <property type="nucleotide sequence ID" value="NZ_JACHJY010000002.1"/>
</dbReference>
<comment type="caution">
    <text evidence="2">The sequence shown here is derived from an EMBL/GenBank/DDBJ whole genome shotgun (WGS) entry which is preliminary data.</text>
</comment>
<dbReference type="EMBL" id="JACHJY010000002">
    <property type="protein sequence ID" value="MBB4981051.1"/>
    <property type="molecule type" value="Genomic_DNA"/>
</dbReference>
<dbReference type="GO" id="GO:0016787">
    <property type="term" value="F:hydrolase activity"/>
    <property type="evidence" value="ECO:0007669"/>
    <property type="project" value="UniProtKB-KW"/>
</dbReference>
<dbReference type="InterPro" id="IPR050228">
    <property type="entry name" value="Carboxylesterase_BioH"/>
</dbReference>
<dbReference type="AlphaFoldDB" id="A0A7W7TXB1"/>
<proteinExistence type="predicted"/>
<organism evidence="2 3">
    <name type="scientific">Streptomyces nymphaeiformis</name>
    <dbReference type="NCBI Taxonomy" id="2663842"/>
    <lineage>
        <taxon>Bacteria</taxon>
        <taxon>Bacillati</taxon>
        <taxon>Actinomycetota</taxon>
        <taxon>Actinomycetes</taxon>
        <taxon>Kitasatosporales</taxon>
        <taxon>Streptomycetaceae</taxon>
        <taxon>Streptomyces</taxon>
    </lineage>
</organism>
<evidence type="ECO:0000259" key="1">
    <source>
        <dbReference type="Pfam" id="PF12697"/>
    </source>
</evidence>
<evidence type="ECO:0000313" key="2">
    <source>
        <dbReference type="EMBL" id="MBB4981051.1"/>
    </source>
</evidence>
<name>A0A7W7TXB1_9ACTN</name>
<gene>
    <name evidence="2" type="ORF">GGE06_001959</name>
</gene>
<keyword evidence="3" id="KW-1185">Reference proteome</keyword>
<dbReference type="Gene3D" id="3.40.50.1820">
    <property type="entry name" value="alpha/beta hydrolase"/>
    <property type="match status" value="1"/>
</dbReference>